<gene>
    <name evidence="1" type="ORF">UFOPK3775_01007</name>
</gene>
<accession>A0A6J5ZRH1</accession>
<protein>
    <submittedName>
        <fullName evidence="1">Unannotated protein</fullName>
    </submittedName>
</protein>
<organism evidence="1">
    <name type="scientific">freshwater metagenome</name>
    <dbReference type="NCBI Taxonomy" id="449393"/>
    <lineage>
        <taxon>unclassified sequences</taxon>
        <taxon>metagenomes</taxon>
        <taxon>ecological metagenomes</taxon>
    </lineage>
</organism>
<proteinExistence type="predicted"/>
<dbReference type="EMBL" id="CAESAK010000154">
    <property type="protein sequence ID" value="CAB4342153.1"/>
    <property type="molecule type" value="Genomic_DNA"/>
</dbReference>
<sequence>MTFGRLLQTLKQKNIELRPQGFFNTENGRFTVSNSYFDSCDCHIETLGQFTCLICGRGSGLSAVNFPSGDGDGIFAAFEIVLLPDAPGQRDMKIGLVAIFDYQYQIATYLREAIAAETLPDFPFELASQFADSLALGIGTIAVDRTLLIGNGSFSSNPQEAVVDFPGILDGNYKCIAYCEEIDASVDGIAARLSRTQGISEESAARIARISGKTFEHMAQDEPGVNPGANPFPPFIPRAIVVVLEGAGALIEKDEILNPDWDLLKAQFRFGKVDLSHKEEKTNAAIWENALLAREYDRAAGECSDAEALRLHFNLRTWLYQGRERGEENCINYLTKLKYEPTDDEEIYLYMRRGMQSSAAKYLD</sequence>
<reference evidence="1" key="1">
    <citation type="submission" date="2020-05" db="EMBL/GenBank/DDBJ databases">
        <authorList>
            <person name="Chiriac C."/>
            <person name="Salcher M."/>
            <person name="Ghai R."/>
            <person name="Kavagutti S V."/>
        </authorList>
    </citation>
    <scope>NUCLEOTIDE SEQUENCE</scope>
</reference>
<evidence type="ECO:0000313" key="1">
    <source>
        <dbReference type="EMBL" id="CAB4342153.1"/>
    </source>
</evidence>
<name>A0A6J5ZRH1_9ZZZZ</name>
<dbReference type="AlphaFoldDB" id="A0A6J5ZRH1"/>